<sequence>MTRSDHAPLLLSCGVWSKVFSRPFKFLKFWVAGDKFKEVVKLNWTKTEIALSKWSKDQLGRIYKQMLIREEVVRLKEDLFEEFPTIENRPVFLKAYVELKIYLHYEEEFWRQKARMRKRLSLNIIMKDDGSWAKGVANIVEKV</sequence>
<feature type="non-terminal residue" evidence="1">
    <location>
        <position position="143"/>
    </location>
</feature>
<accession>A0A9J5W7A6</accession>
<evidence type="ECO:0000313" key="1">
    <source>
        <dbReference type="EMBL" id="KAG5571072.1"/>
    </source>
</evidence>
<protein>
    <submittedName>
        <fullName evidence="1">Uncharacterized protein</fullName>
    </submittedName>
</protein>
<dbReference type="EMBL" id="JACXVP010000012">
    <property type="protein sequence ID" value="KAG5571072.1"/>
    <property type="molecule type" value="Genomic_DNA"/>
</dbReference>
<name>A0A9J5W7A6_SOLCO</name>
<keyword evidence="2" id="KW-1185">Reference proteome</keyword>
<proteinExistence type="predicted"/>
<comment type="caution">
    <text evidence="1">The sequence shown here is derived from an EMBL/GenBank/DDBJ whole genome shotgun (WGS) entry which is preliminary data.</text>
</comment>
<dbReference type="AlphaFoldDB" id="A0A9J5W7A6"/>
<reference evidence="1 2" key="1">
    <citation type="submission" date="2020-09" db="EMBL/GenBank/DDBJ databases">
        <title>De no assembly of potato wild relative species, Solanum commersonii.</title>
        <authorList>
            <person name="Cho K."/>
        </authorList>
    </citation>
    <scope>NUCLEOTIDE SEQUENCE [LARGE SCALE GENOMIC DNA]</scope>
    <source>
        <strain evidence="1">LZ3.2</strain>
        <tissue evidence="1">Leaf</tissue>
    </source>
</reference>
<dbReference type="OrthoDB" id="1748181at2759"/>
<dbReference type="Proteomes" id="UP000824120">
    <property type="component" value="Chromosome 12"/>
</dbReference>
<gene>
    <name evidence="1" type="ORF">H5410_060838</name>
</gene>
<organism evidence="1 2">
    <name type="scientific">Solanum commersonii</name>
    <name type="common">Commerson's wild potato</name>
    <name type="synonym">Commerson's nightshade</name>
    <dbReference type="NCBI Taxonomy" id="4109"/>
    <lineage>
        <taxon>Eukaryota</taxon>
        <taxon>Viridiplantae</taxon>
        <taxon>Streptophyta</taxon>
        <taxon>Embryophyta</taxon>
        <taxon>Tracheophyta</taxon>
        <taxon>Spermatophyta</taxon>
        <taxon>Magnoliopsida</taxon>
        <taxon>eudicotyledons</taxon>
        <taxon>Gunneridae</taxon>
        <taxon>Pentapetalae</taxon>
        <taxon>asterids</taxon>
        <taxon>lamiids</taxon>
        <taxon>Solanales</taxon>
        <taxon>Solanaceae</taxon>
        <taxon>Solanoideae</taxon>
        <taxon>Solaneae</taxon>
        <taxon>Solanum</taxon>
    </lineage>
</organism>
<evidence type="ECO:0000313" key="2">
    <source>
        <dbReference type="Proteomes" id="UP000824120"/>
    </source>
</evidence>